<evidence type="ECO:0000259" key="7">
    <source>
        <dbReference type="PROSITE" id="PS50863"/>
    </source>
</evidence>
<gene>
    <name evidence="8" type="ORF">SLEP1_g8101</name>
</gene>
<dbReference type="InterPro" id="IPR015300">
    <property type="entry name" value="DNA-bd_pseudobarrel_sf"/>
</dbReference>
<evidence type="ECO:0000256" key="1">
    <source>
        <dbReference type="ARBA" id="ARBA00004123"/>
    </source>
</evidence>
<feature type="compositionally biased region" description="Basic and acidic residues" evidence="6">
    <location>
        <begin position="177"/>
        <end position="195"/>
    </location>
</feature>
<feature type="compositionally biased region" description="Polar residues" evidence="6">
    <location>
        <begin position="243"/>
        <end position="255"/>
    </location>
</feature>
<dbReference type="GO" id="GO:0003677">
    <property type="term" value="F:DNA binding"/>
    <property type="evidence" value="ECO:0007669"/>
    <property type="project" value="UniProtKB-KW"/>
</dbReference>
<comment type="subcellular location">
    <subcellularLocation>
        <location evidence="1">Nucleus</location>
    </subcellularLocation>
</comment>
<dbReference type="InterPro" id="IPR003340">
    <property type="entry name" value="B3_DNA-bd"/>
</dbReference>
<comment type="caution">
    <text evidence="8">The sequence shown here is derived from an EMBL/GenBank/DDBJ whole genome shotgun (WGS) entry which is preliminary data.</text>
</comment>
<reference evidence="8 9" key="1">
    <citation type="journal article" date="2021" name="Commun. Biol.">
        <title>The genome of Shorea leprosula (Dipterocarpaceae) highlights the ecological relevance of drought in aseasonal tropical rainforests.</title>
        <authorList>
            <person name="Ng K.K.S."/>
            <person name="Kobayashi M.J."/>
            <person name="Fawcett J.A."/>
            <person name="Hatakeyama M."/>
            <person name="Paape T."/>
            <person name="Ng C.H."/>
            <person name="Ang C.C."/>
            <person name="Tnah L.H."/>
            <person name="Lee C.T."/>
            <person name="Nishiyama T."/>
            <person name="Sese J."/>
            <person name="O'Brien M.J."/>
            <person name="Copetti D."/>
            <person name="Mohd Noor M.I."/>
            <person name="Ong R.C."/>
            <person name="Putra M."/>
            <person name="Sireger I.Z."/>
            <person name="Indrioko S."/>
            <person name="Kosugi Y."/>
            <person name="Izuno A."/>
            <person name="Isagi Y."/>
            <person name="Lee S.L."/>
            <person name="Shimizu K.K."/>
        </authorList>
    </citation>
    <scope>NUCLEOTIDE SEQUENCE [LARGE SCALE GENOMIC DNA]</scope>
    <source>
        <strain evidence="8">214</strain>
    </source>
</reference>
<evidence type="ECO:0000313" key="8">
    <source>
        <dbReference type="EMBL" id="GKU94642.1"/>
    </source>
</evidence>
<evidence type="ECO:0000256" key="5">
    <source>
        <dbReference type="ARBA" id="ARBA00023242"/>
    </source>
</evidence>
<name>A0AAV5I0I3_9ROSI</name>
<dbReference type="SUPFAM" id="SSF101936">
    <property type="entry name" value="DNA-binding pseudobarrel domain"/>
    <property type="match status" value="2"/>
</dbReference>
<accession>A0AAV5I0I3</accession>
<dbReference type="Gene3D" id="2.40.330.10">
    <property type="entry name" value="DNA-binding pseudobarrel domain"/>
    <property type="match status" value="2"/>
</dbReference>
<feature type="region of interest" description="Disordered" evidence="6">
    <location>
        <begin position="177"/>
        <end position="196"/>
    </location>
</feature>
<feature type="compositionally biased region" description="Basic residues" evidence="6">
    <location>
        <begin position="377"/>
        <end position="386"/>
    </location>
</feature>
<protein>
    <recommendedName>
        <fullName evidence="7">TF-B3 domain-containing protein</fullName>
    </recommendedName>
</protein>
<dbReference type="AlphaFoldDB" id="A0AAV5I0I3"/>
<keyword evidence="4" id="KW-0804">Transcription</keyword>
<evidence type="ECO:0000256" key="4">
    <source>
        <dbReference type="ARBA" id="ARBA00023163"/>
    </source>
</evidence>
<keyword evidence="2" id="KW-0805">Transcription regulation</keyword>
<sequence length="546" mass="62733">MSEEDRYWTGFPSNRHQFFKIMIGDFRNQLRIPRKFVRKFKGNLSDTINLRGPSRFVWTVKLARTVDDVFLQNGWEIFARDHSLEENDFLVFRYDENSTFNVVIFDKSACEREASYFVKSAASNGCFVSKKKGRKEPEEVIDLDKILEKDRPKGKVKKGNGNQSSKVSAAINELHQSVEREKTMKQKKLRGDGSETSRVVEIIPSKVDGKRKKRSIKNANEVINLDKVLEYHARKGNLKRRGSQSSRSFGTTIRSHQVKATEKSRKQKKLEGDESETSEEVEILSFKTGGKKKYRTQNENLVSMSENCEMIAERDSEGSKDTVEDWQCSHTKGKPKRDRDEMGIGSSSNQFYPFGSGGKRKQGAPSKNHVPLEPKSKGKKAGIMKRTTSKGKSYAMYFQSNRREVTPEEKIRPYKLAARHLSCRPSFVVVMKPTHVCKYFALTLPREWAAEHIPDGVQRVELRVPPSKEKWPVRLKYNKQKCAFTRGWANFVWDNNLEEHDACVFELAHSRKSNMEGVVFDVIIFRVLDEIVPLTRMVGSPTPSKP</sequence>
<dbReference type="Pfam" id="PF02362">
    <property type="entry name" value="B3"/>
    <property type="match status" value="2"/>
</dbReference>
<evidence type="ECO:0000256" key="3">
    <source>
        <dbReference type="ARBA" id="ARBA00023125"/>
    </source>
</evidence>
<keyword evidence="3" id="KW-0238">DNA-binding</keyword>
<dbReference type="Proteomes" id="UP001054252">
    <property type="component" value="Unassembled WGS sequence"/>
</dbReference>
<dbReference type="PANTHER" id="PTHR31391">
    <property type="entry name" value="B3 DOMAIN-CONTAINING PROTEIN OS11G0197600-RELATED"/>
    <property type="match status" value="1"/>
</dbReference>
<feature type="compositionally biased region" description="Basic and acidic residues" evidence="6">
    <location>
        <begin position="259"/>
        <end position="272"/>
    </location>
</feature>
<dbReference type="EMBL" id="BPVZ01000008">
    <property type="protein sequence ID" value="GKU94642.1"/>
    <property type="molecule type" value="Genomic_DNA"/>
</dbReference>
<keyword evidence="5" id="KW-0539">Nucleus</keyword>
<evidence type="ECO:0000256" key="2">
    <source>
        <dbReference type="ARBA" id="ARBA00023015"/>
    </source>
</evidence>
<feature type="domain" description="TF-B3" evidence="7">
    <location>
        <begin position="15"/>
        <end position="108"/>
    </location>
</feature>
<dbReference type="GO" id="GO:0005634">
    <property type="term" value="C:nucleus"/>
    <property type="evidence" value="ECO:0007669"/>
    <property type="project" value="UniProtKB-SubCell"/>
</dbReference>
<evidence type="ECO:0000256" key="6">
    <source>
        <dbReference type="SAM" id="MobiDB-lite"/>
    </source>
</evidence>
<dbReference type="PROSITE" id="PS50863">
    <property type="entry name" value="B3"/>
    <property type="match status" value="2"/>
</dbReference>
<keyword evidence="9" id="KW-1185">Reference proteome</keyword>
<feature type="region of interest" description="Disordered" evidence="6">
    <location>
        <begin position="315"/>
        <end position="386"/>
    </location>
</feature>
<organism evidence="8 9">
    <name type="scientific">Rubroshorea leprosula</name>
    <dbReference type="NCBI Taxonomy" id="152421"/>
    <lineage>
        <taxon>Eukaryota</taxon>
        <taxon>Viridiplantae</taxon>
        <taxon>Streptophyta</taxon>
        <taxon>Embryophyta</taxon>
        <taxon>Tracheophyta</taxon>
        <taxon>Spermatophyta</taxon>
        <taxon>Magnoliopsida</taxon>
        <taxon>eudicotyledons</taxon>
        <taxon>Gunneridae</taxon>
        <taxon>Pentapetalae</taxon>
        <taxon>rosids</taxon>
        <taxon>malvids</taxon>
        <taxon>Malvales</taxon>
        <taxon>Dipterocarpaceae</taxon>
        <taxon>Rubroshorea</taxon>
    </lineage>
</organism>
<dbReference type="PANTHER" id="PTHR31391:SF137">
    <property type="entry name" value="B3 DOMAIN-CONTAINING PROTEIN REM16-LIKE"/>
    <property type="match status" value="1"/>
</dbReference>
<dbReference type="InterPro" id="IPR044837">
    <property type="entry name" value="REM16-like"/>
</dbReference>
<feature type="region of interest" description="Disordered" evidence="6">
    <location>
        <begin position="236"/>
        <end position="281"/>
    </location>
</feature>
<dbReference type="CDD" id="cd10017">
    <property type="entry name" value="B3_DNA"/>
    <property type="match status" value="2"/>
</dbReference>
<dbReference type="SMART" id="SM01019">
    <property type="entry name" value="B3"/>
    <property type="match status" value="2"/>
</dbReference>
<evidence type="ECO:0000313" key="9">
    <source>
        <dbReference type="Proteomes" id="UP001054252"/>
    </source>
</evidence>
<proteinExistence type="predicted"/>
<feature type="domain" description="TF-B3" evidence="7">
    <location>
        <begin position="427"/>
        <end position="528"/>
    </location>
</feature>